<proteinExistence type="predicted"/>
<reference evidence="1 2" key="1">
    <citation type="submission" date="2024-01" db="EMBL/GenBank/DDBJ databases">
        <title>Characterization of antibiotic resistant novel bacterial strains and their environmental applications.</title>
        <authorList>
            <person name="Manzoor S."/>
            <person name="Abbas S."/>
            <person name="Arshad M."/>
            <person name="Ahmed I."/>
        </authorList>
    </citation>
    <scope>NUCLEOTIDE SEQUENCE [LARGE SCALE GENOMIC DNA]</scope>
    <source>
        <strain evidence="1 2">NCCP-602</strain>
    </source>
</reference>
<gene>
    <name evidence="1" type="ORF">NCCP602_17340</name>
</gene>
<evidence type="ECO:0000313" key="1">
    <source>
        <dbReference type="EMBL" id="GAA0035773.1"/>
    </source>
</evidence>
<comment type="caution">
    <text evidence="1">The sequence shown here is derived from an EMBL/GenBank/DDBJ whole genome shotgun (WGS) entry which is preliminary data.</text>
</comment>
<dbReference type="EMBL" id="BAAAAF010000005">
    <property type="protein sequence ID" value="GAA0035773.1"/>
    <property type="molecule type" value="Genomic_DNA"/>
</dbReference>
<sequence length="364" mass="37845">MTSGRSDAGPSAPAPSATTTGVWIPEALDLGPGQASRQAASAGFGLLSDGLPPVPLIARPSGDRWGADAIGRAVGLLRDLHVDRVSYGWRLTSTAGRDERLEASGLGEALDAVAEYGEGFAGPVQISLPGPWTLVTALSLSSGVRVLGDPGARRDVIQSYAFGIADLAERLRRLGLSSVVRFAEMRLDPVLTGTWPTVSGFASLPAIGEAQVYAALTSTLRHLPPVILSLPDLAPLNVRGKSIPAAEVVRSTGAAAVSVPLASLRAAGWEQLATLSEAGVGTWLRLPAEAGARSEEVRRWLEGIAEPWHRVGMGTASLSRFGVLTGEELPLSHPPLLDPAASPARADQPAMRLAAGLRRALEEA</sequence>
<accession>A0ABP3C7M9</accession>
<name>A0ABP3C7M9_9MICO</name>
<keyword evidence="2" id="KW-1185">Reference proteome</keyword>
<organism evidence="1 2">
    <name type="scientific">Brevibacterium metallidurans</name>
    <dbReference type="NCBI Taxonomy" id="1482676"/>
    <lineage>
        <taxon>Bacteria</taxon>
        <taxon>Bacillati</taxon>
        <taxon>Actinomycetota</taxon>
        <taxon>Actinomycetes</taxon>
        <taxon>Micrococcales</taxon>
        <taxon>Brevibacteriaceae</taxon>
        <taxon>Brevibacterium</taxon>
    </lineage>
</organism>
<dbReference type="Proteomes" id="UP001498238">
    <property type="component" value="Unassembled WGS sequence"/>
</dbReference>
<protein>
    <submittedName>
        <fullName evidence="1">Methionine synthase</fullName>
    </submittedName>
</protein>
<evidence type="ECO:0000313" key="2">
    <source>
        <dbReference type="Proteomes" id="UP001498238"/>
    </source>
</evidence>